<evidence type="ECO:0000313" key="3">
    <source>
        <dbReference type="Proteomes" id="UP000468864"/>
    </source>
</evidence>
<dbReference type="RefSeq" id="WP_163883153.1">
    <property type="nucleotide sequence ID" value="NZ_WUEP01000034.1"/>
</dbReference>
<sequence>MAERRIEFNRMSLMTLEPLLDAPLAVQIHVAAVTPVALLGAYILLRPKGTPLHRLLGRIWMALMVVTAVSSFFIHELDLFYGFSPIHLLSIATLFGSWNAIAAARRGDIRLHKRIVAGLYFGGIVLAGLFTFLPGRIVHAVVFTGAEWPAALAAAVIGSILIAIALRRRHGRPMKSLEFRQPTDI</sequence>
<protein>
    <submittedName>
        <fullName evidence="2">DUF2306 domain-containing protein</fullName>
    </submittedName>
</protein>
<dbReference type="Proteomes" id="UP000468864">
    <property type="component" value="Unassembled WGS sequence"/>
</dbReference>
<keyword evidence="1" id="KW-1133">Transmembrane helix</keyword>
<keyword evidence="1" id="KW-0472">Membrane</keyword>
<evidence type="ECO:0000256" key="1">
    <source>
        <dbReference type="SAM" id="Phobius"/>
    </source>
</evidence>
<feature type="transmembrane region" description="Helical" evidence="1">
    <location>
        <begin position="57"/>
        <end position="74"/>
    </location>
</feature>
<feature type="transmembrane region" description="Helical" evidence="1">
    <location>
        <begin position="80"/>
        <end position="103"/>
    </location>
</feature>
<accession>A0A6N9ZP83</accession>
<dbReference type="AlphaFoldDB" id="A0A6N9ZP83"/>
<keyword evidence="1" id="KW-0812">Transmembrane</keyword>
<organism evidence="2 3">
    <name type="scientific">Rhizobium laguerreae</name>
    <dbReference type="NCBI Taxonomy" id="1076926"/>
    <lineage>
        <taxon>Bacteria</taxon>
        <taxon>Pseudomonadati</taxon>
        <taxon>Pseudomonadota</taxon>
        <taxon>Alphaproteobacteria</taxon>
        <taxon>Hyphomicrobiales</taxon>
        <taxon>Rhizobiaceae</taxon>
        <taxon>Rhizobium/Agrobacterium group</taxon>
        <taxon>Rhizobium</taxon>
    </lineage>
</organism>
<feature type="transmembrane region" description="Helical" evidence="1">
    <location>
        <begin position="148"/>
        <end position="166"/>
    </location>
</feature>
<feature type="transmembrane region" description="Helical" evidence="1">
    <location>
        <begin position="115"/>
        <end position="133"/>
    </location>
</feature>
<gene>
    <name evidence="2" type="ORF">GR206_30730</name>
</gene>
<reference evidence="2 3" key="1">
    <citation type="submission" date="2019-12" db="EMBL/GenBank/DDBJ databases">
        <title>Rhizobium genotypes associated with high levels of biological nitrogen fixation by grain legumes in a temperate-maritime cropping system.</title>
        <authorList>
            <person name="Maluk M."/>
            <person name="Francesc Ferrando Molina F."/>
            <person name="Lopez Del Egido L."/>
            <person name="Lafos M."/>
            <person name="Langarica-Fuentes A."/>
            <person name="Gebre Yohannes G."/>
            <person name="Young M.W."/>
            <person name="Martin P."/>
            <person name="Gantlett R."/>
            <person name="Kenicer G."/>
            <person name="Hawes C."/>
            <person name="Begg G.S."/>
            <person name="Quilliam R.S."/>
            <person name="Squire G.R."/>
            <person name="Poole P.S."/>
            <person name="Young P.W."/>
            <person name="Iannetta P.M."/>
            <person name="James E.K."/>
        </authorList>
    </citation>
    <scope>NUCLEOTIDE SEQUENCE [LARGE SCALE GENOMIC DNA]</scope>
    <source>
        <strain evidence="2 3">JHI2449</strain>
    </source>
</reference>
<dbReference type="Pfam" id="PF10067">
    <property type="entry name" value="DUF2306"/>
    <property type="match status" value="1"/>
</dbReference>
<proteinExistence type="predicted"/>
<name>A0A6N9ZP83_9HYPH</name>
<evidence type="ECO:0000313" key="2">
    <source>
        <dbReference type="EMBL" id="NEH95334.1"/>
    </source>
</evidence>
<dbReference type="InterPro" id="IPR018750">
    <property type="entry name" value="DUF2306_membrane"/>
</dbReference>
<feature type="transmembrane region" description="Helical" evidence="1">
    <location>
        <begin position="24"/>
        <end position="45"/>
    </location>
</feature>
<dbReference type="EMBL" id="WUEP01000034">
    <property type="protein sequence ID" value="NEH95334.1"/>
    <property type="molecule type" value="Genomic_DNA"/>
</dbReference>
<comment type="caution">
    <text evidence="2">The sequence shown here is derived from an EMBL/GenBank/DDBJ whole genome shotgun (WGS) entry which is preliminary data.</text>
</comment>